<dbReference type="FunFam" id="1.20.1070.10:FF:000009">
    <property type="entry name" value="Olfactory receptor"/>
    <property type="match status" value="1"/>
</dbReference>
<dbReference type="SUPFAM" id="SSF81321">
    <property type="entry name" value="Family A G protein-coupled receptor-like"/>
    <property type="match status" value="1"/>
</dbReference>
<evidence type="ECO:0000313" key="15">
    <source>
        <dbReference type="RefSeq" id="XP_020008515.1"/>
    </source>
</evidence>
<evidence type="ECO:0000256" key="4">
    <source>
        <dbReference type="ARBA" id="ARBA00022692"/>
    </source>
</evidence>
<proteinExistence type="inferred from homology"/>
<gene>
    <name evidence="15" type="primary">LOC109676568</name>
</gene>
<dbReference type="PROSITE" id="PS50262">
    <property type="entry name" value="G_PROTEIN_RECEP_F1_2"/>
    <property type="match status" value="1"/>
</dbReference>
<feature type="transmembrane region" description="Helical" evidence="12">
    <location>
        <begin position="272"/>
        <end position="292"/>
    </location>
</feature>
<feature type="domain" description="G-protein coupled receptors family 1 profile" evidence="13">
    <location>
        <begin position="41"/>
        <end position="290"/>
    </location>
</feature>
<sequence>MEIENQTRISQFLLLGLSDDPELQPILFVLFLSMYMITVLGNLLIILATTTDSHLHTAMYFFLCNLSFVDICLTSTTIPKMLVNLLAQSKVISYTECLTQVYFLNVFLGMDNFLLTVMAYDRFVAICYPLNYTVIMNSWVCGLLVLVPLTIMFWISLTHILLIKQLIFSIGTEIPHFFCELAQVLKVTSSDSILNNAFLNVVTALLGVFSVTGILFSYSQIVSSLLRMSSTVSKYKAFSTCGSHLSVVSLFYGTAFGVYLSSAVTHSSQRNTIASVMYTVVTPMLNPFIYSLRNKDVKGALGKLLSRAVSCPSWITDVKTKWTLCSLRPIL</sequence>
<keyword evidence="10 11" id="KW-0807">Transducer</keyword>
<feature type="transmembrane region" description="Helical" evidence="12">
    <location>
        <begin position="60"/>
        <end position="82"/>
    </location>
</feature>
<evidence type="ECO:0000256" key="6">
    <source>
        <dbReference type="ARBA" id="ARBA00022989"/>
    </source>
</evidence>
<feature type="transmembrane region" description="Helical" evidence="12">
    <location>
        <begin position="26"/>
        <end position="48"/>
    </location>
</feature>
<accession>A0A8B7TTA9</accession>
<evidence type="ECO:0000256" key="11">
    <source>
        <dbReference type="RuleBase" id="RU000688"/>
    </source>
</evidence>
<dbReference type="PANTHER" id="PTHR48001">
    <property type="entry name" value="OLFACTORY RECEPTOR"/>
    <property type="match status" value="1"/>
</dbReference>
<keyword evidence="5 12" id="KW-0552">Olfaction</keyword>
<dbReference type="Pfam" id="PF13853">
    <property type="entry name" value="7tm_4"/>
    <property type="match status" value="1"/>
</dbReference>
<keyword evidence="4 11" id="KW-0812">Transmembrane</keyword>
<dbReference type="GO" id="GO:0005886">
    <property type="term" value="C:plasma membrane"/>
    <property type="evidence" value="ECO:0007669"/>
    <property type="project" value="UniProtKB-SubCell"/>
</dbReference>
<keyword evidence="14" id="KW-1185">Reference proteome</keyword>
<feature type="transmembrane region" description="Helical" evidence="12">
    <location>
        <begin position="237"/>
        <end position="260"/>
    </location>
</feature>
<evidence type="ECO:0000256" key="2">
    <source>
        <dbReference type="ARBA" id="ARBA00022475"/>
    </source>
</evidence>
<name>A0A8B7TTA9_CASCN</name>
<keyword evidence="6 12" id="KW-1133">Transmembrane helix</keyword>
<evidence type="ECO:0000256" key="3">
    <source>
        <dbReference type="ARBA" id="ARBA00022606"/>
    </source>
</evidence>
<dbReference type="KEGG" id="ccan:109676568"/>
<dbReference type="PRINTS" id="PR00237">
    <property type="entry name" value="GPCRRHODOPSN"/>
</dbReference>
<dbReference type="InterPro" id="IPR017452">
    <property type="entry name" value="GPCR_Rhodpsn_7TM"/>
</dbReference>
<evidence type="ECO:0000259" key="13">
    <source>
        <dbReference type="PROSITE" id="PS50262"/>
    </source>
</evidence>
<dbReference type="RefSeq" id="XP_020008515.1">
    <property type="nucleotide sequence ID" value="XM_020152926.1"/>
</dbReference>
<keyword evidence="7 11" id="KW-0297">G-protein coupled receptor</keyword>
<keyword evidence="3 12" id="KW-0716">Sensory transduction</keyword>
<keyword evidence="9 11" id="KW-0675">Receptor</keyword>
<comment type="similarity">
    <text evidence="11">Belongs to the G-protein coupled receptor 1 family.</text>
</comment>
<dbReference type="CDD" id="cd15234">
    <property type="entry name" value="7tmA_OR7-like"/>
    <property type="match status" value="1"/>
</dbReference>
<keyword evidence="2 12" id="KW-1003">Cell membrane</keyword>
<evidence type="ECO:0000256" key="8">
    <source>
        <dbReference type="ARBA" id="ARBA00023136"/>
    </source>
</evidence>
<protein>
    <recommendedName>
        <fullName evidence="12">Olfactory receptor</fullName>
    </recommendedName>
</protein>
<dbReference type="PRINTS" id="PR00245">
    <property type="entry name" value="OLFACTORYR"/>
</dbReference>
<feature type="transmembrane region" description="Helical" evidence="12">
    <location>
        <begin position="132"/>
        <end position="155"/>
    </location>
</feature>
<dbReference type="GO" id="GO:0004930">
    <property type="term" value="F:G protein-coupled receptor activity"/>
    <property type="evidence" value="ECO:0007669"/>
    <property type="project" value="UniProtKB-KW"/>
</dbReference>
<evidence type="ECO:0000256" key="5">
    <source>
        <dbReference type="ARBA" id="ARBA00022725"/>
    </source>
</evidence>
<dbReference type="OrthoDB" id="9444602at2759"/>
<keyword evidence="8 12" id="KW-0472">Membrane</keyword>
<dbReference type="InterPro" id="IPR000276">
    <property type="entry name" value="GPCR_Rhodpsn"/>
</dbReference>
<evidence type="ECO:0000256" key="1">
    <source>
        <dbReference type="ARBA" id="ARBA00004651"/>
    </source>
</evidence>
<evidence type="ECO:0000256" key="9">
    <source>
        <dbReference type="ARBA" id="ARBA00023170"/>
    </source>
</evidence>
<dbReference type="GeneID" id="109676568"/>
<feature type="transmembrane region" description="Helical" evidence="12">
    <location>
        <begin position="197"/>
        <end position="216"/>
    </location>
</feature>
<dbReference type="GO" id="GO:0004984">
    <property type="term" value="F:olfactory receptor activity"/>
    <property type="evidence" value="ECO:0007669"/>
    <property type="project" value="InterPro"/>
</dbReference>
<evidence type="ECO:0000256" key="7">
    <source>
        <dbReference type="ARBA" id="ARBA00023040"/>
    </source>
</evidence>
<evidence type="ECO:0000256" key="10">
    <source>
        <dbReference type="ARBA" id="ARBA00023224"/>
    </source>
</evidence>
<dbReference type="InterPro" id="IPR000725">
    <property type="entry name" value="Olfact_rcpt"/>
</dbReference>
<dbReference type="Gene3D" id="1.20.1070.10">
    <property type="entry name" value="Rhodopsin 7-helix transmembrane proteins"/>
    <property type="match status" value="1"/>
</dbReference>
<comment type="subcellular location">
    <subcellularLocation>
        <location evidence="1 12">Cell membrane</location>
        <topology evidence="1 12">Multi-pass membrane protein</topology>
    </subcellularLocation>
</comment>
<feature type="transmembrane region" description="Helical" evidence="12">
    <location>
        <begin position="102"/>
        <end position="120"/>
    </location>
</feature>
<dbReference type="AlphaFoldDB" id="A0A8B7TTA9"/>
<evidence type="ECO:0000256" key="12">
    <source>
        <dbReference type="RuleBase" id="RU363047"/>
    </source>
</evidence>
<dbReference type="Proteomes" id="UP001732720">
    <property type="component" value="Chromosome 14"/>
</dbReference>
<organism evidence="15">
    <name type="scientific">Castor canadensis</name>
    <name type="common">American beaver</name>
    <dbReference type="NCBI Taxonomy" id="51338"/>
    <lineage>
        <taxon>Eukaryota</taxon>
        <taxon>Metazoa</taxon>
        <taxon>Chordata</taxon>
        <taxon>Craniata</taxon>
        <taxon>Vertebrata</taxon>
        <taxon>Euteleostomi</taxon>
        <taxon>Mammalia</taxon>
        <taxon>Eutheria</taxon>
        <taxon>Euarchontoglires</taxon>
        <taxon>Glires</taxon>
        <taxon>Rodentia</taxon>
        <taxon>Castorimorpha</taxon>
        <taxon>Castoridae</taxon>
        <taxon>Castor</taxon>
    </lineage>
</organism>
<evidence type="ECO:0000313" key="14">
    <source>
        <dbReference type="Proteomes" id="UP001732720"/>
    </source>
</evidence>
<dbReference type="PROSITE" id="PS00237">
    <property type="entry name" value="G_PROTEIN_RECEP_F1_1"/>
    <property type="match status" value="1"/>
</dbReference>
<reference evidence="15" key="1">
    <citation type="submission" date="2025-08" db="UniProtKB">
        <authorList>
            <consortium name="RefSeq"/>
        </authorList>
    </citation>
    <scope>IDENTIFICATION</scope>
    <source>
        <tissue evidence="15">Leukocyte</tissue>
    </source>
</reference>